<keyword evidence="3" id="KW-1185">Reference proteome</keyword>
<gene>
    <name evidence="2" type="ORF">SNEC2469_LOCUS8405</name>
</gene>
<dbReference type="AlphaFoldDB" id="A0A812PER4"/>
<comment type="caution">
    <text evidence="2">The sequence shown here is derived from an EMBL/GenBank/DDBJ whole genome shotgun (WGS) entry which is preliminary data.</text>
</comment>
<sequence>MQATGKLEVRARERAESSRTQLCRLSKRWRPGSAPLPHGLGVARPSSAARRRPVPSASIGTAEVAWGKGRPMMEPMGMLRQSSAPSLVPGGHAGFEPYQRLSKASYDVSRSPGMRRSASASNLSFTRPTAAPSMPQQPA</sequence>
<feature type="region of interest" description="Disordered" evidence="1">
    <location>
        <begin position="1"/>
        <end position="61"/>
    </location>
</feature>
<feature type="region of interest" description="Disordered" evidence="1">
    <location>
        <begin position="73"/>
        <end position="139"/>
    </location>
</feature>
<organism evidence="2 3">
    <name type="scientific">Symbiodinium necroappetens</name>
    <dbReference type="NCBI Taxonomy" id="1628268"/>
    <lineage>
        <taxon>Eukaryota</taxon>
        <taxon>Sar</taxon>
        <taxon>Alveolata</taxon>
        <taxon>Dinophyceae</taxon>
        <taxon>Suessiales</taxon>
        <taxon>Symbiodiniaceae</taxon>
        <taxon>Symbiodinium</taxon>
    </lineage>
</organism>
<feature type="compositionally biased region" description="Polar residues" evidence="1">
    <location>
        <begin position="118"/>
        <end position="127"/>
    </location>
</feature>
<dbReference type="EMBL" id="CAJNJA010013886">
    <property type="protein sequence ID" value="CAE7331280.1"/>
    <property type="molecule type" value="Genomic_DNA"/>
</dbReference>
<evidence type="ECO:0000313" key="3">
    <source>
        <dbReference type="Proteomes" id="UP000601435"/>
    </source>
</evidence>
<feature type="compositionally biased region" description="Basic and acidic residues" evidence="1">
    <location>
        <begin position="7"/>
        <end position="17"/>
    </location>
</feature>
<evidence type="ECO:0000256" key="1">
    <source>
        <dbReference type="SAM" id="MobiDB-lite"/>
    </source>
</evidence>
<accession>A0A812PER4</accession>
<reference evidence="2" key="1">
    <citation type="submission" date="2021-02" db="EMBL/GenBank/DDBJ databases">
        <authorList>
            <person name="Dougan E. K."/>
            <person name="Rhodes N."/>
            <person name="Thang M."/>
            <person name="Chan C."/>
        </authorList>
    </citation>
    <scope>NUCLEOTIDE SEQUENCE</scope>
</reference>
<name>A0A812PER4_9DINO</name>
<evidence type="ECO:0000313" key="2">
    <source>
        <dbReference type="EMBL" id="CAE7331280.1"/>
    </source>
</evidence>
<dbReference type="OrthoDB" id="432332at2759"/>
<proteinExistence type="predicted"/>
<dbReference type="Proteomes" id="UP000601435">
    <property type="component" value="Unassembled WGS sequence"/>
</dbReference>
<protein>
    <submittedName>
        <fullName evidence="2">Uncharacterized protein</fullName>
    </submittedName>
</protein>
<feature type="compositionally biased region" description="Low complexity" evidence="1">
    <location>
        <begin position="42"/>
        <end position="58"/>
    </location>
</feature>